<accession>A0ABP0H7Y7</accession>
<protein>
    <recommendedName>
        <fullName evidence="3">Tocopherol cyclase</fullName>
    </recommendedName>
</protein>
<evidence type="ECO:0000313" key="2">
    <source>
        <dbReference type="Proteomes" id="UP001642464"/>
    </source>
</evidence>
<comment type="caution">
    <text evidence="1">The sequence shown here is derived from an EMBL/GenBank/DDBJ whole genome shotgun (WGS) entry which is preliminary data.</text>
</comment>
<proteinExistence type="predicted"/>
<gene>
    <name evidence="1" type="ORF">SCF082_LOCUS95</name>
</gene>
<dbReference type="EMBL" id="CAXAMM010000002">
    <property type="protein sequence ID" value="CAK8985324.1"/>
    <property type="molecule type" value="Genomic_DNA"/>
</dbReference>
<reference evidence="1 2" key="1">
    <citation type="submission" date="2024-02" db="EMBL/GenBank/DDBJ databases">
        <authorList>
            <person name="Chen Y."/>
            <person name="Shah S."/>
            <person name="Dougan E. K."/>
            <person name="Thang M."/>
            <person name="Chan C."/>
        </authorList>
    </citation>
    <scope>NUCLEOTIDE SEQUENCE [LARGE SCALE GENOMIC DNA]</scope>
</reference>
<name>A0ABP0H7Y7_9DINO</name>
<sequence length="393" mass="43000">MAPELYLGDDCEALMPEAMPDVEGPHLPLRRRACHARAWVPAAGLLMLGCIVAVVNWGSSHLPYSATLQVIEETMKWTPYGEVPLKFELSGLSCPNGHNEDANGVYTYQGQTHDGRPFYKGPESDGPYFFYDRECDGEKGGADNWWGQFIIKWESDPPSQTTKWDLDGDSTCTRMASAYYGQNGKTKSSNGDKPWYHGKAGALPEDNVKWRVWCTGKVGVTAQRLRIKGSIAAVKKPLVAKGKWQFITVLPDGTTRTETYGVDRTQTSGGAWDLGSEISSTVGTSAKVGLSFLAEGEVDASLTATARGSMERSWSAATSAGHKVETTMTFPKGGAMWQWVFTVEQGEHRGVLPANQFALTKDGGTPPRCYPGQETDLLNYQECRPGGECDHCY</sequence>
<organism evidence="1 2">
    <name type="scientific">Durusdinium trenchii</name>
    <dbReference type="NCBI Taxonomy" id="1381693"/>
    <lineage>
        <taxon>Eukaryota</taxon>
        <taxon>Sar</taxon>
        <taxon>Alveolata</taxon>
        <taxon>Dinophyceae</taxon>
        <taxon>Suessiales</taxon>
        <taxon>Symbiodiniaceae</taxon>
        <taxon>Durusdinium</taxon>
    </lineage>
</organism>
<dbReference type="Proteomes" id="UP001642464">
    <property type="component" value="Unassembled WGS sequence"/>
</dbReference>
<evidence type="ECO:0000313" key="1">
    <source>
        <dbReference type="EMBL" id="CAK8985324.1"/>
    </source>
</evidence>
<keyword evidence="2" id="KW-1185">Reference proteome</keyword>
<evidence type="ECO:0008006" key="3">
    <source>
        <dbReference type="Google" id="ProtNLM"/>
    </source>
</evidence>